<feature type="compositionally biased region" description="Acidic residues" evidence="2">
    <location>
        <begin position="163"/>
        <end position="173"/>
    </location>
</feature>
<reference evidence="3 4" key="1">
    <citation type="journal article" date="2019" name="Sci. Data">
        <title>Hybrid genome assembly and annotation of Danionella translucida.</title>
        <authorList>
            <person name="Kadobianskyi M."/>
            <person name="Schulze L."/>
            <person name="Schuelke M."/>
            <person name="Judkewitz B."/>
        </authorList>
    </citation>
    <scope>NUCLEOTIDE SEQUENCE [LARGE SCALE GENOMIC DNA]</scope>
    <source>
        <strain evidence="3 4">Bolton</strain>
    </source>
</reference>
<evidence type="ECO:0000256" key="1">
    <source>
        <dbReference type="SAM" id="Coils"/>
    </source>
</evidence>
<feature type="region of interest" description="Disordered" evidence="2">
    <location>
        <begin position="139"/>
        <end position="182"/>
    </location>
</feature>
<keyword evidence="4" id="KW-1185">Reference proteome</keyword>
<comment type="caution">
    <text evidence="3">The sequence shown here is derived from an EMBL/GenBank/DDBJ whole genome shotgun (WGS) entry which is preliminary data.</text>
</comment>
<protein>
    <recommendedName>
        <fullName evidence="5">Vimentin-type intermediate filament-associated coiled-coil protein</fullName>
    </recommendedName>
</protein>
<evidence type="ECO:0000313" key="4">
    <source>
        <dbReference type="Proteomes" id="UP000316079"/>
    </source>
</evidence>
<feature type="coiled-coil region" evidence="1">
    <location>
        <begin position="10"/>
        <end position="44"/>
    </location>
</feature>
<dbReference type="Proteomes" id="UP000316079">
    <property type="component" value="Unassembled WGS sequence"/>
</dbReference>
<evidence type="ECO:0008006" key="5">
    <source>
        <dbReference type="Google" id="ProtNLM"/>
    </source>
</evidence>
<proteinExistence type="predicted"/>
<evidence type="ECO:0000256" key="2">
    <source>
        <dbReference type="SAM" id="MobiDB-lite"/>
    </source>
</evidence>
<sequence>MMSSPSPVQIREANAHLAALHRRVAELEQRLRETEKTVREQAESLIRKDEQLRASTRDITEAKDKEIFFLHEKLCQSEESIHKLNHTIKEKDSLIVQLQHRCQLLDNICKSRPLLDSLLSQMAEAERLGPVSDLGKPLTNSCLTDGESSSSPSRLSNHKDFSVSEDDSEEQELDGVVFGTTV</sequence>
<feature type="compositionally biased region" description="Polar residues" evidence="2">
    <location>
        <begin position="139"/>
        <end position="155"/>
    </location>
</feature>
<evidence type="ECO:0000313" key="3">
    <source>
        <dbReference type="EMBL" id="TRZ01417.1"/>
    </source>
</evidence>
<name>A0A553RGW9_9TELE</name>
<dbReference type="AlphaFoldDB" id="A0A553RGW9"/>
<organism evidence="3 4">
    <name type="scientific">Danionella cerebrum</name>
    <dbReference type="NCBI Taxonomy" id="2873325"/>
    <lineage>
        <taxon>Eukaryota</taxon>
        <taxon>Metazoa</taxon>
        <taxon>Chordata</taxon>
        <taxon>Craniata</taxon>
        <taxon>Vertebrata</taxon>
        <taxon>Euteleostomi</taxon>
        <taxon>Actinopterygii</taxon>
        <taxon>Neopterygii</taxon>
        <taxon>Teleostei</taxon>
        <taxon>Ostariophysi</taxon>
        <taxon>Cypriniformes</taxon>
        <taxon>Danionidae</taxon>
        <taxon>Danioninae</taxon>
        <taxon>Danionella</taxon>
    </lineage>
</organism>
<accession>A0A553RGW9</accession>
<dbReference type="OrthoDB" id="6413631at2759"/>
<keyword evidence="1" id="KW-0175">Coiled coil</keyword>
<gene>
    <name evidence="3" type="ORF">DNTS_015155</name>
</gene>
<dbReference type="EMBL" id="SRMA01024107">
    <property type="protein sequence ID" value="TRZ01417.1"/>
    <property type="molecule type" value="Genomic_DNA"/>
</dbReference>